<keyword evidence="12" id="KW-0511">Multifunctional enzyme</keyword>
<dbReference type="UniPathway" id="UPA00277">
    <property type="reaction ID" value="UER00407"/>
</dbReference>
<evidence type="ECO:0000256" key="15">
    <source>
        <dbReference type="PIRNR" id="PIRNR004491"/>
    </source>
</evidence>
<keyword evidence="7 15" id="KW-0548">Nucleotidyltransferase</keyword>
<dbReference type="Pfam" id="PF01687">
    <property type="entry name" value="Flavokinase"/>
    <property type="match status" value="1"/>
</dbReference>
<dbReference type="NCBIfam" id="NF004160">
    <property type="entry name" value="PRK05627.1-3"/>
    <property type="match status" value="1"/>
</dbReference>
<dbReference type="EMBL" id="CP053085">
    <property type="protein sequence ID" value="QJR35139.1"/>
    <property type="molecule type" value="Genomic_DNA"/>
</dbReference>
<comment type="similarity">
    <text evidence="15">Belongs to the ribF family.</text>
</comment>
<evidence type="ECO:0000256" key="3">
    <source>
        <dbReference type="ARBA" id="ARBA00005201"/>
    </source>
</evidence>
<dbReference type="GO" id="GO:0009231">
    <property type="term" value="P:riboflavin biosynthetic process"/>
    <property type="evidence" value="ECO:0007669"/>
    <property type="project" value="InterPro"/>
</dbReference>
<evidence type="ECO:0000256" key="7">
    <source>
        <dbReference type="ARBA" id="ARBA00022695"/>
    </source>
</evidence>
<keyword evidence="18" id="KW-1185">Reference proteome</keyword>
<dbReference type="Gene3D" id="2.40.30.30">
    <property type="entry name" value="Riboflavin kinase-like"/>
    <property type="match status" value="1"/>
</dbReference>
<accession>A0A6M4IMY6</accession>
<feature type="domain" description="Riboflavin kinase" evidence="16">
    <location>
        <begin position="185"/>
        <end position="310"/>
    </location>
</feature>
<dbReference type="GO" id="GO:0008531">
    <property type="term" value="F:riboflavin kinase activity"/>
    <property type="evidence" value="ECO:0007669"/>
    <property type="project" value="UniProtKB-UniRule"/>
</dbReference>
<dbReference type="SMART" id="SM00904">
    <property type="entry name" value="Flavokinase"/>
    <property type="match status" value="1"/>
</dbReference>
<keyword evidence="9 15" id="KW-0418">Kinase</keyword>
<evidence type="ECO:0000256" key="13">
    <source>
        <dbReference type="ARBA" id="ARBA00047880"/>
    </source>
</evidence>
<dbReference type="FunFam" id="3.40.50.620:FF:000021">
    <property type="entry name" value="Riboflavin biosynthesis protein"/>
    <property type="match status" value="1"/>
</dbReference>
<dbReference type="InterPro" id="IPR015865">
    <property type="entry name" value="Riboflavin_kinase_bac/euk"/>
</dbReference>
<evidence type="ECO:0000256" key="9">
    <source>
        <dbReference type="ARBA" id="ARBA00022777"/>
    </source>
</evidence>
<keyword evidence="6 15" id="KW-0808">Transferase</keyword>
<dbReference type="GO" id="GO:0003919">
    <property type="term" value="F:FMN adenylyltransferase activity"/>
    <property type="evidence" value="ECO:0007669"/>
    <property type="project" value="UniProtKB-UniRule"/>
</dbReference>
<dbReference type="Proteomes" id="UP000500938">
    <property type="component" value="Chromosome"/>
</dbReference>
<comment type="pathway">
    <text evidence="2 15">Cofactor biosynthesis; FAD biosynthesis; FAD from FMN: step 1/1.</text>
</comment>
<dbReference type="SUPFAM" id="SSF82114">
    <property type="entry name" value="Riboflavin kinase-like"/>
    <property type="match status" value="1"/>
</dbReference>
<dbReference type="UniPathway" id="UPA00276">
    <property type="reaction ID" value="UER00406"/>
</dbReference>
<evidence type="ECO:0000259" key="16">
    <source>
        <dbReference type="SMART" id="SM00904"/>
    </source>
</evidence>
<comment type="catalytic activity">
    <reaction evidence="13 15">
        <text>riboflavin + ATP = FMN + ADP + H(+)</text>
        <dbReference type="Rhea" id="RHEA:14357"/>
        <dbReference type="ChEBI" id="CHEBI:15378"/>
        <dbReference type="ChEBI" id="CHEBI:30616"/>
        <dbReference type="ChEBI" id="CHEBI:57986"/>
        <dbReference type="ChEBI" id="CHEBI:58210"/>
        <dbReference type="ChEBI" id="CHEBI:456216"/>
        <dbReference type="EC" id="2.7.1.26"/>
    </reaction>
</comment>
<keyword evidence="10 15" id="KW-0274">FAD</keyword>
<comment type="catalytic activity">
    <reaction evidence="14 15">
        <text>FMN + ATP + H(+) = FAD + diphosphate</text>
        <dbReference type="Rhea" id="RHEA:17237"/>
        <dbReference type="ChEBI" id="CHEBI:15378"/>
        <dbReference type="ChEBI" id="CHEBI:30616"/>
        <dbReference type="ChEBI" id="CHEBI:33019"/>
        <dbReference type="ChEBI" id="CHEBI:57692"/>
        <dbReference type="ChEBI" id="CHEBI:58210"/>
        <dbReference type="EC" id="2.7.7.2"/>
    </reaction>
</comment>
<dbReference type="PANTHER" id="PTHR22749">
    <property type="entry name" value="RIBOFLAVIN KINASE/FMN ADENYLYLTRANSFERASE"/>
    <property type="match status" value="1"/>
</dbReference>
<keyword evidence="5 15" id="KW-0288">FMN</keyword>
<dbReference type="InterPro" id="IPR023465">
    <property type="entry name" value="Riboflavin_kinase_dom_sf"/>
</dbReference>
<evidence type="ECO:0000256" key="5">
    <source>
        <dbReference type="ARBA" id="ARBA00022643"/>
    </source>
</evidence>
<evidence type="ECO:0000256" key="1">
    <source>
        <dbReference type="ARBA" id="ARBA00002121"/>
    </source>
</evidence>
<dbReference type="PIRSF" id="PIRSF004491">
    <property type="entry name" value="FAD_Synth"/>
    <property type="match status" value="1"/>
</dbReference>
<dbReference type="AlphaFoldDB" id="A0A6M4IMY6"/>
<keyword evidence="8 15" id="KW-0547">Nucleotide-binding</keyword>
<reference evidence="17 18" key="1">
    <citation type="submission" date="2020-05" db="EMBL/GenBank/DDBJ databases">
        <title>Complete genome sequence of Gemmatimonas greenlandica TET16.</title>
        <authorList>
            <person name="Zeng Y."/>
        </authorList>
    </citation>
    <scope>NUCLEOTIDE SEQUENCE [LARGE SCALE GENOMIC DNA]</scope>
    <source>
        <strain evidence="17 18">TET16</strain>
    </source>
</reference>
<dbReference type="EC" id="2.7.7.2" evidence="15"/>
<dbReference type="GO" id="GO:0006747">
    <property type="term" value="P:FAD biosynthetic process"/>
    <property type="evidence" value="ECO:0007669"/>
    <property type="project" value="UniProtKB-UniRule"/>
</dbReference>
<dbReference type="InterPro" id="IPR014729">
    <property type="entry name" value="Rossmann-like_a/b/a_fold"/>
</dbReference>
<evidence type="ECO:0000256" key="6">
    <source>
        <dbReference type="ARBA" id="ARBA00022679"/>
    </source>
</evidence>
<dbReference type="KEGG" id="ggr:HKW67_06290"/>
<dbReference type="PANTHER" id="PTHR22749:SF6">
    <property type="entry name" value="RIBOFLAVIN KINASE"/>
    <property type="match status" value="1"/>
</dbReference>
<dbReference type="NCBIfam" id="TIGR00083">
    <property type="entry name" value="ribF"/>
    <property type="match status" value="1"/>
</dbReference>
<dbReference type="InterPro" id="IPR002606">
    <property type="entry name" value="Riboflavin_kinase_bac"/>
</dbReference>
<evidence type="ECO:0000256" key="4">
    <source>
        <dbReference type="ARBA" id="ARBA00022630"/>
    </source>
</evidence>
<sequence length="322" mass="34323">MSSVWSDPVGLPIGDSGAVITVGTFDGVHRGHHDVLARLAALAAETDRPSVVVTFEPHPLEVVRPSAAPPLLTLHDEKLEMFAQSGVSYVAVLPFTPTLASYEAEQFVDAVLRERFRVAELLVGHDHGFGRGRLGDIDVLQALGASRGFGVTVLPPVHAPDGQAISSTAIRTAILEGDLRAAAAGLGRPYSIAGTVIRGDQRGRLLGYPTLNLQPPSTRKLLPPDGVYAVRVQTPQGPFSGMLNLGPRPTFGDASRRIETHVFDAAHDWYGAPIRIDLMARIRDTRSFDGIEALRAQLARDESAARETLQGLATATTSGPLS</sequence>
<dbReference type="RefSeq" id="WP_171224568.1">
    <property type="nucleotide sequence ID" value="NZ_CP053085.1"/>
</dbReference>
<evidence type="ECO:0000256" key="8">
    <source>
        <dbReference type="ARBA" id="ARBA00022741"/>
    </source>
</evidence>
<dbReference type="Gene3D" id="3.40.50.620">
    <property type="entry name" value="HUPs"/>
    <property type="match status" value="1"/>
</dbReference>
<proteinExistence type="inferred from homology"/>
<evidence type="ECO:0000256" key="12">
    <source>
        <dbReference type="ARBA" id="ARBA00023268"/>
    </source>
</evidence>
<dbReference type="SUPFAM" id="SSF52374">
    <property type="entry name" value="Nucleotidylyl transferase"/>
    <property type="match status" value="1"/>
</dbReference>
<evidence type="ECO:0000256" key="2">
    <source>
        <dbReference type="ARBA" id="ARBA00004726"/>
    </source>
</evidence>
<dbReference type="GO" id="GO:0005524">
    <property type="term" value="F:ATP binding"/>
    <property type="evidence" value="ECO:0007669"/>
    <property type="project" value="UniProtKB-UniRule"/>
</dbReference>
<evidence type="ECO:0000256" key="14">
    <source>
        <dbReference type="ARBA" id="ARBA00049494"/>
    </source>
</evidence>
<dbReference type="GO" id="GO:0009398">
    <property type="term" value="P:FMN biosynthetic process"/>
    <property type="evidence" value="ECO:0007669"/>
    <property type="project" value="UniProtKB-UniRule"/>
</dbReference>
<dbReference type="CDD" id="cd02064">
    <property type="entry name" value="FAD_synthetase_N"/>
    <property type="match status" value="1"/>
</dbReference>
<dbReference type="EC" id="2.7.1.26" evidence="15"/>
<dbReference type="InterPro" id="IPR023468">
    <property type="entry name" value="Riboflavin_kinase"/>
</dbReference>
<evidence type="ECO:0000313" key="18">
    <source>
        <dbReference type="Proteomes" id="UP000500938"/>
    </source>
</evidence>
<keyword evidence="11 15" id="KW-0067">ATP-binding</keyword>
<evidence type="ECO:0000313" key="17">
    <source>
        <dbReference type="EMBL" id="QJR35139.1"/>
    </source>
</evidence>
<keyword evidence="4 15" id="KW-0285">Flavoprotein</keyword>
<evidence type="ECO:0000256" key="10">
    <source>
        <dbReference type="ARBA" id="ARBA00022827"/>
    </source>
</evidence>
<dbReference type="InterPro" id="IPR015864">
    <property type="entry name" value="FAD_synthase"/>
</dbReference>
<comment type="function">
    <text evidence="1">Catalyzes the phosphorylation of riboflavin to FMN followed by the adenylation of FMN to FAD.</text>
</comment>
<gene>
    <name evidence="17" type="ORF">HKW67_06290</name>
</gene>
<protein>
    <recommendedName>
        <fullName evidence="15">Riboflavin biosynthesis protein</fullName>
    </recommendedName>
    <domain>
        <recommendedName>
            <fullName evidence="15">Riboflavin kinase</fullName>
            <ecNumber evidence="15">2.7.1.26</ecNumber>
        </recommendedName>
        <alternativeName>
            <fullName evidence="15">Flavokinase</fullName>
        </alternativeName>
    </domain>
    <domain>
        <recommendedName>
            <fullName evidence="15">FMN adenylyltransferase</fullName>
            <ecNumber evidence="15">2.7.7.2</ecNumber>
        </recommendedName>
        <alternativeName>
            <fullName evidence="15">FAD pyrophosphorylase</fullName>
        </alternativeName>
        <alternativeName>
            <fullName evidence="15">FAD synthase</fullName>
        </alternativeName>
    </domain>
</protein>
<organism evidence="17 18">
    <name type="scientific">Gemmatimonas groenlandica</name>
    <dbReference type="NCBI Taxonomy" id="2732249"/>
    <lineage>
        <taxon>Bacteria</taxon>
        <taxon>Pseudomonadati</taxon>
        <taxon>Gemmatimonadota</taxon>
        <taxon>Gemmatimonadia</taxon>
        <taxon>Gemmatimonadales</taxon>
        <taxon>Gemmatimonadaceae</taxon>
        <taxon>Gemmatimonas</taxon>
    </lineage>
</organism>
<comment type="pathway">
    <text evidence="3 15">Cofactor biosynthesis; FMN biosynthesis; FMN from riboflavin (ATP route): step 1/1.</text>
</comment>
<dbReference type="Pfam" id="PF06574">
    <property type="entry name" value="FAD_syn"/>
    <property type="match status" value="1"/>
</dbReference>
<evidence type="ECO:0000256" key="11">
    <source>
        <dbReference type="ARBA" id="ARBA00022840"/>
    </source>
</evidence>
<name>A0A6M4IMY6_9BACT</name>